<evidence type="ECO:0000259" key="10">
    <source>
        <dbReference type="Pfam" id="PF25917"/>
    </source>
</evidence>
<comment type="subcellular location">
    <subcellularLocation>
        <location evidence="1 9">Cell inner membrane</location>
        <topology evidence="1 9">Single-pass membrane protein</topology>
    </subcellularLocation>
</comment>
<reference evidence="13" key="1">
    <citation type="journal article" date="2019" name="Int. J. Syst. Evol. Microbiol.">
        <title>The Global Catalogue of Microorganisms (GCM) 10K type strain sequencing project: providing services to taxonomists for standard genome sequencing and annotation.</title>
        <authorList>
            <consortium name="The Broad Institute Genomics Platform"/>
            <consortium name="The Broad Institute Genome Sequencing Center for Infectious Disease"/>
            <person name="Wu L."/>
            <person name="Ma J."/>
        </authorList>
    </citation>
    <scope>NUCLEOTIDE SEQUENCE [LARGE SCALE GENOMIC DNA]</scope>
    <source>
        <strain evidence="13">KCTC 42644</strain>
    </source>
</reference>
<proteinExistence type="inferred from homology"/>
<evidence type="ECO:0000256" key="6">
    <source>
        <dbReference type="ARBA" id="ARBA00022692"/>
    </source>
</evidence>
<evidence type="ECO:0000256" key="1">
    <source>
        <dbReference type="ARBA" id="ARBA00004377"/>
    </source>
</evidence>
<dbReference type="Pfam" id="PF26002">
    <property type="entry name" value="Beta-barrel_AprE"/>
    <property type="match status" value="1"/>
</dbReference>
<keyword evidence="5 9" id="KW-0997">Cell inner membrane</keyword>
<feature type="transmembrane region" description="Helical" evidence="9">
    <location>
        <begin position="22"/>
        <end position="40"/>
    </location>
</feature>
<feature type="domain" description="AprE-like beta-barrel" evidence="11">
    <location>
        <begin position="281"/>
        <end position="373"/>
    </location>
</feature>
<keyword evidence="7 9" id="KW-1133">Transmembrane helix</keyword>
<evidence type="ECO:0000256" key="4">
    <source>
        <dbReference type="ARBA" id="ARBA00022475"/>
    </source>
</evidence>
<dbReference type="SUPFAM" id="SSF111369">
    <property type="entry name" value="HlyD-like secretion proteins"/>
    <property type="match status" value="1"/>
</dbReference>
<dbReference type="Proteomes" id="UP001595615">
    <property type="component" value="Unassembled WGS sequence"/>
</dbReference>
<evidence type="ECO:0000256" key="3">
    <source>
        <dbReference type="ARBA" id="ARBA00022448"/>
    </source>
</evidence>
<evidence type="ECO:0000313" key="12">
    <source>
        <dbReference type="EMBL" id="MFC3712790.1"/>
    </source>
</evidence>
<comment type="similarity">
    <text evidence="2 9">Belongs to the membrane fusion protein (MFP) (TC 8.A.1) family.</text>
</comment>
<dbReference type="Pfam" id="PF25917">
    <property type="entry name" value="BSH_RND"/>
    <property type="match status" value="1"/>
</dbReference>
<accession>A0ABV7XBI1</accession>
<keyword evidence="8 9" id="KW-0472">Membrane</keyword>
<dbReference type="EMBL" id="JBHRXV010000007">
    <property type="protein sequence ID" value="MFC3712790.1"/>
    <property type="molecule type" value="Genomic_DNA"/>
</dbReference>
<dbReference type="NCBIfam" id="TIGR01843">
    <property type="entry name" value="type_I_hlyD"/>
    <property type="match status" value="1"/>
</dbReference>
<dbReference type="InterPro" id="IPR006144">
    <property type="entry name" value="Secretion_HlyD_CS"/>
</dbReference>
<keyword evidence="6 9" id="KW-0812">Transmembrane</keyword>
<dbReference type="InterPro" id="IPR058625">
    <property type="entry name" value="MdtA-like_BSH"/>
</dbReference>
<dbReference type="InterPro" id="IPR058982">
    <property type="entry name" value="Beta-barrel_AprE"/>
</dbReference>
<evidence type="ECO:0000256" key="7">
    <source>
        <dbReference type="ARBA" id="ARBA00022989"/>
    </source>
</evidence>
<evidence type="ECO:0000256" key="5">
    <source>
        <dbReference type="ARBA" id="ARBA00022519"/>
    </source>
</evidence>
<evidence type="ECO:0000256" key="9">
    <source>
        <dbReference type="RuleBase" id="RU365093"/>
    </source>
</evidence>
<dbReference type="RefSeq" id="WP_380860362.1">
    <property type="nucleotide sequence ID" value="NZ_JBHRXV010000007.1"/>
</dbReference>
<dbReference type="Gene3D" id="1.10.287.470">
    <property type="entry name" value="Helix hairpin bin"/>
    <property type="match status" value="1"/>
</dbReference>
<dbReference type="InterPro" id="IPR050739">
    <property type="entry name" value="MFP"/>
</dbReference>
<keyword evidence="4 9" id="KW-1003">Cell membrane</keyword>
<dbReference type="PRINTS" id="PR01490">
    <property type="entry name" value="RTXTOXIND"/>
</dbReference>
<dbReference type="InterPro" id="IPR010129">
    <property type="entry name" value="T1SS_HlyD"/>
</dbReference>
<evidence type="ECO:0000256" key="2">
    <source>
        <dbReference type="ARBA" id="ARBA00009477"/>
    </source>
</evidence>
<dbReference type="PANTHER" id="PTHR30386">
    <property type="entry name" value="MEMBRANE FUSION SUBUNIT OF EMRAB-TOLC MULTIDRUG EFFLUX PUMP"/>
    <property type="match status" value="1"/>
</dbReference>
<sequence>MSATDLFRQPLVAARDNDRHPAWLWFSITLVGLIVAMLIWSRFAILEQVTTGPGQVVPSGRLQIIQNLEGGIVSELKVREGQIVERGQPLVTIDPTRAESSYLEMEKRRRGLLASVARLRAEATGRAMVFPREIASDRELVANERATYAVRRQAVDQSVAALAASTRLLRRELAITEPMAARGLVPEVDALRLRRQLNETEMQMGERLNRYRADAGTELAKVEAELAQVSEVAAGRRDMFERTVMRAPVRGTVKNIQASTVGGVVQPGADIMEIVPLEDELLIEAKIKPSDVAFLRPGLKATVKLTAYDYLIYGSLPGTVETIGPDTVRESKLPNEEPFYRVLVRTDRAYIRHNGKLLPIIPGMTATVDVTTGRRTVFDFFLRPVLKVEEAFRER</sequence>
<keyword evidence="3 9" id="KW-0813">Transport</keyword>
<feature type="domain" description="Multidrug resistance protein MdtA-like barrel-sandwich hybrid" evidence="10">
    <location>
        <begin position="71"/>
        <end position="269"/>
    </location>
</feature>
<gene>
    <name evidence="12" type="ORF">ACFOMD_09430</name>
</gene>
<protein>
    <recommendedName>
        <fullName evidence="9">Membrane fusion protein (MFP) family protein</fullName>
    </recommendedName>
</protein>
<dbReference type="PROSITE" id="PS00543">
    <property type="entry name" value="HLYD_FAMILY"/>
    <property type="match status" value="1"/>
</dbReference>
<dbReference type="Gene3D" id="2.40.30.170">
    <property type="match status" value="1"/>
</dbReference>
<comment type="caution">
    <text evidence="12">The sequence shown here is derived from an EMBL/GenBank/DDBJ whole genome shotgun (WGS) entry which is preliminary data.</text>
</comment>
<dbReference type="PANTHER" id="PTHR30386:SF26">
    <property type="entry name" value="TRANSPORT PROTEIN COMB"/>
    <property type="match status" value="1"/>
</dbReference>
<dbReference type="Gene3D" id="2.40.50.100">
    <property type="match status" value="1"/>
</dbReference>
<organism evidence="12 13">
    <name type="scientific">Sphingoaurantiacus capsulatus</name>
    <dbReference type="NCBI Taxonomy" id="1771310"/>
    <lineage>
        <taxon>Bacteria</taxon>
        <taxon>Pseudomonadati</taxon>
        <taxon>Pseudomonadota</taxon>
        <taxon>Alphaproteobacteria</taxon>
        <taxon>Sphingomonadales</taxon>
        <taxon>Sphingosinicellaceae</taxon>
        <taxon>Sphingoaurantiacus</taxon>
    </lineage>
</organism>
<evidence type="ECO:0000256" key="8">
    <source>
        <dbReference type="ARBA" id="ARBA00023136"/>
    </source>
</evidence>
<keyword evidence="13" id="KW-1185">Reference proteome</keyword>
<evidence type="ECO:0000259" key="11">
    <source>
        <dbReference type="Pfam" id="PF26002"/>
    </source>
</evidence>
<evidence type="ECO:0000313" key="13">
    <source>
        <dbReference type="Proteomes" id="UP001595615"/>
    </source>
</evidence>
<name>A0ABV7XBI1_9SPHN</name>